<organism evidence="2 3">
    <name type="scientific">Colletotrichum zoysiae</name>
    <dbReference type="NCBI Taxonomy" id="1216348"/>
    <lineage>
        <taxon>Eukaryota</taxon>
        <taxon>Fungi</taxon>
        <taxon>Dikarya</taxon>
        <taxon>Ascomycota</taxon>
        <taxon>Pezizomycotina</taxon>
        <taxon>Sordariomycetes</taxon>
        <taxon>Hypocreomycetidae</taxon>
        <taxon>Glomerellales</taxon>
        <taxon>Glomerellaceae</taxon>
        <taxon>Colletotrichum</taxon>
        <taxon>Colletotrichum graminicola species complex</taxon>
    </lineage>
</organism>
<dbReference type="EMBL" id="MU842921">
    <property type="protein sequence ID" value="KAK2026143.1"/>
    <property type="molecule type" value="Genomic_DNA"/>
</dbReference>
<name>A0AAD9M263_9PEZI</name>
<sequence>MKWSTNNPPLSSREICLSVSSVHPTSYATYLFPVLSEVCIGRAHRLMFFPSSREKKAKHRDQQSATRGFPSRFPPSGLLPPSSSSSSSSSSTPAPAMALRLGLLVYACARGRVVWGGERPPISVPFC</sequence>
<reference evidence="2" key="1">
    <citation type="submission" date="2021-06" db="EMBL/GenBank/DDBJ databases">
        <title>Comparative genomics, transcriptomics and evolutionary studies reveal genomic signatures of adaptation to plant cell wall in hemibiotrophic fungi.</title>
        <authorList>
            <consortium name="DOE Joint Genome Institute"/>
            <person name="Baroncelli R."/>
            <person name="Diaz J.F."/>
            <person name="Benocci T."/>
            <person name="Peng M."/>
            <person name="Battaglia E."/>
            <person name="Haridas S."/>
            <person name="Andreopoulos W."/>
            <person name="Labutti K."/>
            <person name="Pangilinan J."/>
            <person name="Floch G.L."/>
            <person name="Makela M.R."/>
            <person name="Henrissat B."/>
            <person name="Grigoriev I.V."/>
            <person name="Crouch J.A."/>
            <person name="De Vries R.P."/>
            <person name="Sukno S.A."/>
            <person name="Thon M.R."/>
        </authorList>
    </citation>
    <scope>NUCLEOTIDE SEQUENCE</scope>
    <source>
        <strain evidence="2">MAFF235873</strain>
    </source>
</reference>
<dbReference type="Proteomes" id="UP001232148">
    <property type="component" value="Unassembled WGS sequence"/>
</dbReference>
<comment type="caution">
    <text evidence="2">The sequence shown here is derived from an EMBL/GenBank/DDBJ whole genome shotgun (WGS) entry which is preliminary data.</text>
</comment>
<dbReference type="AlphaFoldDB" id="A0AAD9M263"/>
<keyword evidence="3" id="KW-1185">Reference proteome</keyword>
<evidence type="ECO:0000256" key="1">
    <source>
        <dbReference type="SAM" id="MobiDB-lite"/>
    </source>
</evidence>
<accession>A0AAD9M263</accession>
<feature type="region of interest" description="Disordered" evidence="1">
    <location>
        <begin position="52"/>
        <end position="94"/>
    </location>
</feature>
<evidence type="ECO:0000313" key="3">
    <source>
        <dbReference type="Proteomes" id="UP001232148"/>
    </source>
</evidence>
<gene>
    <name evidence="2" type="ORF">LX32DRAFT_35143</name>
</gene>
<evidence type="ECO:0000313" key="2">
    <source>
        <dbReference type="EMBL" id="KAK2026143.1"/>
    </source>
</evidence>
<feature type="compositionally biased region" description="Low complexity" evidence="1">
    <location>
        <begin position="70"/>
        <end position="94"/>
    </location>
</feature>
<protein>
    <submittedName>
        <fullName evidence="2">Uncharacterized protein</fullName>
    </submittedName>
</protein>
<proteinExistence type="predicted"/>